<organism evidence="1 2">
    <name type="scientific">Candidatus Accumulibacter vicinus</name>
    <dbReference type="NCBI Taxonomy" id="2954382"/>
    <lineage>
        <taxon>Bacteria</taxon>
        <taxon>Pseudomonadati</taxon>
        <taxon>Pseudomonadota</taxon>
        <taxon>Betaproteobacteria</taxon>
        <taxon>Candidatus Accumulibacter</taxon>
    </lineage>
</organism>
<protein>
    <submittedName>
        <fullName evidence="1">Uncharacterized protein</fullName>
    </submittedName>
</protein>
<proteinExistence type="predicted"/>
<evidence type="ECO:0000313" key="2">
    <source>
        <dbReference type="Proteomes" id="UP000019812"/>
    </source>
</evidence>
<dbReference type="AlphaFoldDB" id="A0A084Y2J8"/>
<accession>A0A084Y2J8</accession>
<comment type="caution">
    <text evidence="1">The sequence shown here is derived from an EMBL/GenBank/DDBJ whole genome shotgun (WGS) entry which is preliminary data.</text>
</comment>
<dbReference type="EMBL" id="JDSS02000018">
    <property type="protein sequence ID" value="KFB68942.1"/>
    <property type="molecule type" value="Genomic_DNA"/>
</dbReference>
<dbReference type="STRING" id="1457154.CAPSK01_001131"/>
<sequence length="112" mass="12315">MRQPTGIVHVLLMLQALVLLDRRRVHQVHPIARFHQAVDQPIPVVGGLDGNALDLLAVGTKRLANPLQIVRQAPLQHHSIRLVQNHQHAIVGMKVNCSVQFHFGSSSAVVSP</sequence>
<evidence type="ECO:0000313" key="1">
    <source>
        <dbReference type="EMBL" id="KFB68942.1"/>
    </source>
</evidence>
<dbReference type="Proteomes" id="UP000019812">
    <property type="component" value="Unassembled WGS sequence"/>
</dbReference>
<name>A0A084Y2J8_9PROT</name>
<reference evidence="1 2" key="1">
    <citation type="submission" date="2014-07" db="EMBL/GenBank/DDBJ databases">
        <title>Expanding our view of genomic diversity in Candidatus Accumulibacter clades.</title>
        <authorList>
            <person name="Skennerton C.T."/>
            <person name="Barr J.J."/>
            <person name="Slater F.R."/>
            <person name="Bond P.L."/>
            <person name="Tyson G.W."/>
        </authorList>
    </citation>
    <scope>NUCLEOTIDE SEQUENCE [LARGE SCALE GENOMIC DNA]</scope>
    <source>
        <strain evidence="2">SK-01</strain>
    </source>
</reference>
<gene>
    <name evidence="1" type="ORF">CAPSK01_001131</name>
</gene>